<dbReference type="CDD" id="cd16914">
    <property type="entry name" value="EcfT"/>
    <property type="match status" value="1"/>
</dbReference>
<name>H5SVD1_ACEAU</name>
<accession>H5SVD1</accession>
<reference evidence="6" key="1">
    <citation type="journal article" date="2005" name="Environ. Microbiol.">
        <title>Genetic and functional properties of uncultivated thermophilic crenarchaeotes from a subsurface gold mine as revealed by analysis of genome fragments.</title>
        <authorList>
            <person name="Nunoura T."/>
            <person name="Hirayama H."/>
            <person name="Takami H."/>
            <person name="Oida H."/>
            <person name="Nishi S."/>
            <person name="Shimamura S."/>
            <person name="Suzuki Y."/>
            <person name="Inagaki F."/>
            <person name="Takai K."/>
            <person name="Nealson K.H."/>
            <person name="Horikoshi K."/>
        </authorList>
    </citation>
    <scope>NUCLEOTIDE SEQUENCE</scope>
</reference>
<dbReference type="AlphaFoldDB" id="H5SVD1"/>
<dbReference type="PANTHER" id="PTHR33514:SF13">
    <property type="entry name" value="PROTEIN ABCI12, CHLOROPLASTIC"/>
    <property type="match status" value="1"/>
</dbReference>
<proteinExistence type="predicted"/>
<feature type="transmembrane region" description="Helical" evidence="5">
    <location>
        <begin position="116"/>
        <end position="139"/>
    </location>
</feature>
<reference evidence="6" key="2">
    <citation type="journal article" date="2012" name="PLoS ONE">
        <title>A Deeply Branching Thermophilic Bacterium with an Ancient Acetyl-CoA Pathway Dominates a Subsurface Ecosystem.</title>
        <authorList>
            <person name="Takami H."/>
            <person name="Noguchi H."/>
            <person name="Takaki Y."/>
            <person name="Uchiyama I."/>
            <person name="Toyoda A."/>
            <person name="Nishi S."/>
            <person name="Chee G.-J."/>
            <person name="Arai W."/>
            <person name="Nunoura T."/>
            <person name="Itoh T."/>
            <person name="Hattori M."/>
            <person name="Takai K."/>
        </authorList>
    </citation>
    <scope>NUCLEOTIDE SEQUENCE</scope>
</reference>
<dbReference type="PANTHER" id="PTHR33514">
    <property type="entry name" value="PROTEIN ABCI12, CHLOROPLASTIC"/>
    <property type="match status" value="1"/>
</dbReference>
<sequence length="262" mass="28763">MTLRKLVGRYQPKDSFLHKLDPRTKIFSACVLAVVVFFLQSPWDYVTFAMFLVLAVIVGQIGFWPVVRAVQALTVLILLSALLQLFGAPGNPIWQWGPLKISDEGLRTGAMLSARLIFFGLISALLGVTTSALQLADGLEGVLLPLAKLKVPVRGLALMFSVSLRFVPLILDEADMLITAMRARGIDPFEGSIAERARKIVGILVPLLRNTLLRAEALAEAMAARCYDPELPRSRLYQPRFTWRDAVALASLVLLGIVIGIV</sequence>
<evidence type="ECO:0000313" key="6">
    <source>
        <dbReference type="EMBL" id="BAL59560.1"/>
    </source>
</evidence>
<dbReference type="GO" id="GO:0005886">
    <property type="term" value="C:plasma membrane"/>
    <property type="evidence" value="ECO:0007669"/>
    <property type="project" value="UniProtKB-ARBA"/>
</dbReference>
<protein>
    <submittedName>
        <fullName evidence="6">Cobalt transport protein</fullName>
    </submittedName>
</protein>
<gene>
    <name evidence="6" type="ORF">HGMM_OP4C196</name>
</gene>
<feature type="transmembrane region" description="Helical" evidence="5">
    <location>
        <begin position="45"/>
        <end position="66"/>
    </location>
</feature>
<keyword evidence="4 5" id="KW-0472">Membrane</keyword>
<keyword evidence="2 5" id="KW-0812">Transmembrane</keyword>
<evidence type="ECO:0000256" key="5">
    <source>
        <dbReference type="SAM" id="Phobius"/>
    </source>
</evidence>
<feature type="transmembrane region" description="Helical" evidence="5">
    <location>
        <begin position="241"/>
        <end position="261"/>
    </location>
</feature>
<evidence type="ECO:0000256" key="2">
    <source>
        <dbReference type="ARBA" id="ARBA00022692"/>
    </source>
</evidence>
<keyword evidence="3 5" id="KW-1133">Transmembrane helix</keyword>
<dbReference type="Pfam" id="PF02361">
    <property type="entry name" value="CbiQ"/>
    <property type="match status" value="1"/>
</dbReference>
<evidence type="ECO:0000256" key="4">
    <source>
        <dbReference type="ARBA" id="ARBA00023136"/>
    </source>
</evidence>
<feature type="transmembrane region" description="Helical" evidence="5">
    <location>
        <begin position="73"/>
        <end position="96"/>
    </location>
</feature>
<evidence type="ECO:0000256" key="3">
    <source>
        <dbReference type="ARBA" id="ARBA00022989"/>
    </source>
</evidence>
<dbReference type="InterPro" id="IPR003339">
    <property type="entry name" value="ABC/ECF_trnsptr_transmembrane"/>
</dbReference>
<organism evidence="6">
    <name type="scientific">Acetithermum autotrophicum</name>
    <dbReference type="NCBI Taxonomy" id="1446466"/>
    <lineage>
        <taxon>Bacteria</taxon>
        <taxon>Candidatus Bipolaricaulota</taxon>
        <taxon>Candidatus Acetithermum</taxon>
    </lineage>
</organism>
<evidence type="ECO:0000256" key="1">
    <source>
        <dbReference type="ARBA" id="ARBA00004141"/>
    </source>
</evidence>
<dbReference type="EMBL" id="AP011803">
    <property type="protein sequence ID" value="BAL59560.1"/>
    <property type="molecule type" value="Genomic_DNA"/>
</dbReference>
<feature type="transmembrane region" description="Helical" evidence="5">
    <location>
        <begin position="20"/>
        <end position="39"/>
    </location>
</feature>
<comment type="subcellular location">
    <subcellularLocation>
        <location evidence="1">Membrane</location>
        <topology evidence="1">Multi-pass membrane protein</topology>
    </subcellularLocation>
</comment>